<evidence type="ECO:0000313" key="1">
    <source>
        <dbReference type="EMBL" id="XPM66501.1"/>
    </source>
</evidence>
<evidence type="ECO:0000313" key="2">
    <source>
        <dbReference type="Proteomes" id="UP000095472"/>
    </source>
</evidence>
<protein>
    <submittedName>
        <fullName evidence="1">Uncharacterized protein</fullName>
    </submittedName>
</protein>
<keyword evidence="2" id="KW-1185">Reference proteome</keyword>
<gene>
    <name evidence="1" type="ORF">BH720_015040</name>
</gene>
<dbReference type="Proteomes" id="UP000095472">
    <property type="component" value="Chromosome"/>
</dbReference>
<accession>A0ACD5H0Y6</accession>
<reference evidence="1 2" key="1">
    <citation type="journal article" date="2016" name="Genome Announc.">
        <title>Draft Genome Sequence of the Thermotolerant Cyanobacterium Desertifilum sp. IPPAS B-1220.</title>
        <authorList>
            <person name="Mironov K.S."/>
            <person name="Sinetova M.A."/>
            <person name="Bolatkhan K."/>
            <person name="Zayadan B.K."/>
            <person name="Ustinova V.V."/>
            <person name="Kupriyanova E.V."/>
            <person name="Skrypnik A.N."/>
            <person name="Gogoleva N.E."/>
            <person name="Gogolev Y.V."/>
            <person name="Los D.A."/>
        </authorList>
    </citation>
    <scope>NUCLEOTIDE SEQUENCE [LARGE SCALE GENOMIC DNA]</scope>
    <source>
        <strain evidence="1 2">IPPAS B-1220</strain>
    </source>
</reference>
<organism evidence="1 2">
    <name type="scientific">Desertifilum tharense IPPAS B-1220</name>
    <dbReference type="NCBI Taxonomy" id="1781255"/>
    <lineage>
        <taxon>Bacteria</taxon>
        <taxon>Bacillati</taxon>
        <taxon>Cyanobacteriota</taxon>
        <taxon>Cyanophyceae</taxon>
        <taxon>Desertifilales</taxon>
        <taxon>Desertifilaceae</taxon>
        <taxon>Desertifilum</taxon>
    </lineage>
</organism>
<proteinExistence type="predicted"/>
<name>A0ACD5H0Y6_9CYAN</name>
<sequence>MTKRFYRRDPEAGIVEVPPELKIWSTLHPQAHSTKHLAIVNPPSSQGMSYRIGGSLGGSDPESQFFGGLTSEELEWLAQELSNELSLPIVRQ</sequence>
<dbReference type="EMBL" id="CP182909">
    <property type="protein sequence ID" value="XPM66501.1"/>
    <property type="molecule type" value="Genomic_DNA"/>
</dbReference>